<dbReference type="EMBL" id="CP049140">
    <property type="protein sequence ID" value="QIE87753.1"/>
    <property type="molecule type" value="Genomic_DNA"/>
</dbReference>
<keyword evidence="1" id="KW-0732">Signal</keyword>
<gene>
    <name evidence="2" type="ORF">G5B91_16330</name>
</gene>
<accession>A0A6G6IXT4</accession>
<feature type="signal peptide" evidence="1">
    <location>
        <begin position="1"/>
        <end position="21"/>
    </location>
</feature>
<reference evidence="2 3" key="1">
    <citation type="submission" date="2020-02" db="EMBL/GenBank/DDBJ databases">
        <title>Integrative conjugative elements (ICEs) and plasmids drive adaptation of Pseudomonas nitroreducens strain HBP1 to wastewater environment.</title>
        <authorList>
            <person name="Sentchilo V."/>
            <person name="Carraro N."/>
            <person name="Bertelli C."/>
            <person name="van der Meer J.R."/>
        </authorList>
    </citation>
    <scope>NUCLEOTIDE SEQUENCE [LARGE SCALE GENOMIC DNA]</scope>
    <source>
        <strain evidence="2 3">HBP1</strain>
    </source>
</reference>
<organism evidence="2 3">
    <name type="scientific">Pseudomonas nitroreducens</name>
    <dbReference type="NCBI Taxonomy" id="46680"/>
    <lineage>
        <taxon>Bacteria</taxon>
        <taxon>Pseudomonadati</taxon>
        <taxon>Pseudomonadota</taxon>
        <taxon>Gammaproteobacteria</taxon>
        <taxon>Pseudomonadales</taxon>
        <taxon>Pseudomonadaceae</taxon>
        <taxon>Pseudomonas</taxon>
    </lineage>
</organism>
<evidence type="ECO:0000313" key="2">
    <source>
        <dbReference type="EMBL" id="QIE87753.1"/>
    </source>
</evidence>
<dbReference type="AlphaFoldDB" id="A0A6G6IXT4"/>
<dbReference type="RefSeq" id="WP_024762547.1">
    <property type="nucleotide sequence ID" value="NZ_CP049140.1"/>
</dbReference>
<protein>
    <submittedName>
        <fullName evidence="2">Uncharacterized protein</fullName>
    </submittedName>
</protein>
<dbReference type="Proteomes" id="UP000501063">
    <property type="component" value="Chromosome"/>
</dbReference>
<name>A0A6G6IXT4_PSENT</name>
<sequence length="246" mass="26917">MNWTRLFIASCLSLTSFPSVAENTQAFLQGRVYELRRDIQQPSCVEWSGGLPDGVWGKGGEYIPDGDLVSTDGQVLIASAIYKPSGVRVSHTFYKSRQACQAELAGQAADVATVATATGGDQGSYVDRLQRDFGSRLYFSSAEAEALVKKINIDCKAPDGRYLPLYNALLARLDEASTPEAWMETSVVNTGKKLRVFDSVRLKSGKELTPQLTLEINEFGGYQTHGVRKQALSNACFGTYGPIWKL</sequence>
<proteinExistence type="predicted"/>
<dbReference type="KEGG" id="pnt:G5B91_16330"/>
<feature type="chain" id="PRO_5026176994" evidence="1">
    <location>
        <begin position="22"/>
        <end position="246"/>
    </location>
</feature>
<evidence type="ECO:0000313" key="3">
    <source>
        <dbReference type="Proteomes" id="UP000501063"/>
    </source>
</evidence>
<evidence type="ECO:0000256" key="1">
    <source>
        <dbReference type="SAM" id="SignalP"/>
    </source>
</evidence>